<feature type="region of interest" description="Disordered" evidence="1">
    <location>
        <begin position="143"/>
        <end position="181"/>
    </location>
</feature>
<feature type="region of interest" description="Disordered" evidence="1">
    <location>
        <begin position="321"/>
        <end position="442"/>
    </location>
</feature>
<organism evidence="2 3">
    <name type="scientific">Felis catus</name>
    <name type="common">Cat</name>
    <name type="synonym">Felis silvestris catus</name>
    <dbReference type="NCBI Taxonomy" id="9685"/>
    <lineage>
        <taxon>Eukaryota</taxon>
        <taxon>Metazoa</taxon>
        <taxon>Chordata</taxon>
        <taxon>Craniata</taxon>
        <taxon>Vertebrata</taxon>
        <taxon>Euteleostomi</taxon>
        <taxon>Mammalia</taxon>
        <taxon>Eutheria</taxon>
        <taxon>Laurasiatheria</taxon>
        <taxon>Carnivora</taxon>
        <taxon>Feliformia</taxon>
        <taxon>Felidae</taxon>
        <taxon>Felinae</taxon>
        <taxon>Felis</taxon>
    </lineage>
</organism>
<feature type="compositionally biased region" description="Acidic residues" evidence="1">
    <location>
        <begin position="143"/>
        <end position="156"/>
    </location>
</feature>
<dbReference type="Proteomes" id="UP000823872">
    <property type="component" value="Chromosome X"/>
</dbReference>
<evidence type="ECO:0000256" key="1">
    <source>
        <dbReference type="SAM" id="MobiDB-lite"/>
    </source>
</evidence>
<dbReference type="Ensembl" id="ENSFCTT00005025591.1">
    <property type="protein sequence ID" value="ENSFCTP00005016659.1"/>
    <property type="gene ID" value="ENSFCTG00005009131.1"/>
</dbReference>
<evidence type="ECO:0000313" key="3">
    <source>
        <dbReference type="Proteomes" id="UP000823872"/>
    </source>
</evidence>
<reference evidence="2" key="2">
    <citation type="submission" date="2025-08" db="UniProtKB">
        <authorList>
            <consortium name="Ensembl"/>
        </authorList>
    </citation>
    <scope>IDENTIFICATION</scope>
    <source>
        <strain evidence="2">breed Abyssinian</strain>
    </source>
</reference>
<reference evidence="2 3" key="1">
    <citation type="submission" date="2021-02" db="EMBL/GenBank/DDBJ databases">
        <title>Safari Cat Assemblies.</title>
        <authorList>
            <person name="Bredemeyer K.R."/>
            <person name="Murphy W.J."/>
        </authorList>
    </citation>
    <scope>NUCLEOTIDE SEQUENCE [LARGE SCALE GENOMIC DNA]</scope>
</reference>
<accession>A0ABI7X268</accession>
<feature type="compositionally biased region" description="Polar residues" evidence="1">
    <location>
        <begin position="414"/>
        <end position="434"/>
    </location>
</feature>
<gene>
    <name evidence="2" type="primary">LAS1L</name>
</gene>
<name>A0ABI7X268_FELCA</name>
<reference evidence="2" key="3">
    <citation type="submission" date="2025-09" db="UniProtKB">
        <authorList>
            <consortium name="Ensembl"/>
        </authorList>
    </citation>
    <scope>IDENTIFICATION</scope>
    <source>
        <strain evidence="2">breed Abyssinian</strain>
    </source>
</reference>
<protein>
    <recommendedName>
        <fullName evidence="4">LAS1 like ribosome biogenesis factor</fullName>
    </recommendedName>
</protein>
<sequence>MDRVWSAWCGKCVKEKGSSPLWAQRIVVAWLSRAEWDQVMVYLFCDDHKLQRYALNRITVWRSRFVNLISERKTKFVKLPLKFLAQEVNIPDWIVELRHELTHKKMPHINDCRRGCYFVLNWLQKTYWCRQLENSLRETWELEEDREETDEEDQEEDKNIVVDDITEQRTEPKDKGKGAELDVRVDGNSESNKEVDSHWEKALRHKELYERARELLVLYEEEQFKVLEKFRYLPQAVKAWNNLSPPVECILAELKGITCENSVFKAMGQVLPDEEQEKLLRICSIYTQSGENSLVQEGSEASPIGKSPYTLDSLYWSFKPAGSSFGSEEPQQQEEQGSLNDLQKNEEEKEVLENQVEEEEEENDDQKWDEEEDEDDDDEEEEEEEEEERMEVEPFSAEESSTAENSRLLAQKTGALQGSAWQISSENTFTTQNAGEWEDQRG</sequence>
<evidence type="ECO:0000313" key="2">
    <source>
        <dbReference type="Ensembl" id="ENSFCTP00005016659.1"/>
    </source>
</evidence>
<proteinExistence type="predicted"/>
<dbReference type="GeneTree" id="ENSGT00390000014785"/>
<keyword evidence="3" id="KW-1185">Reference proteome</keyword>
<evidence type="ECO:0008006" key="4">
    <source>
        <dbReference type="Google" id="ProtNLM"/>
    </source>
</evidence>
<dbReference type="PANTHER" id="PTHR15002">
    <property type="entry name" value="RIBOSOMAL BIOGENESIS PROTEIN LAS1L"/>
    <property type="match status" value="1"/>
</dbReference>
<feature type="compositionally biased region" description="Acidic residues" evidence="1">
    <location>
        <begin position="355"/>
        <end position="390"/>
    </location>
</feature>
<dbReference type="PANTHER" id="PTHR15002:SF0">
    <property type="entry name" value="RIBOSOMAL BIOGENESIS PROTEIN LAS1L"/>
    <property type="match status" value="1"/>
</dbReference>
<dbReference type="InterPro" id="IPR007174">
    <property type="entry name" value="Las1"/>
</dbReference>
<dbReference type="Pfam" id="PF04031">
    <property type="entry name" value="Las1"/>
    <property type="match status" value="1"/>
</dbReference>
<feature type="compositionally biased region" description="Low complexity" evidence="1">
    <location>
        <begin position="322"/>
        <end position="338"/>
    </location>
</feature>
<feature type="compositionally biased region" description="Basic and acidic residues" evidence="1">
    <location>
        <begin position="157"/>
        <end position="181"/>
    </location>
</feature>